<feature type="compositionally biased region" description="Polar residues" evidence="1">
    <location>
        <begin position="288"/>
        <end position="298"/>
    </location>
</feature>
<feature type="compositionally biased region" description="Polar residues" evidence="1">
    <location>
        <begin position="247"/>
        <end position="277"/>
    </location>
</feature>
<dbReference type="InterPro" id="IPR036465">
    <property type="entry name" value="vWFA_dom_sf"/>
</dbReference>
<accession>A0AAD5UHT1</accession>
<gene>
    <name evidence="3" type="ORF">HK103_003504</name>
</gene>
<feature type="compositionally biased region" description="Pro residues" evidence="1">
    <location>
        <begin position="235"/>
        <end position="246"/>
    </location>
</feature>
<dbReference type="SUPFAM" id="SSF53300">
    <property type="entry name" value="vWA-like"/>
    <property type="match status" value="1"/>
</dbReference>
<evidence type="ECO:0000256" key="1">
    <source>
        <dbReference type="SAM" id="MobiDB-lite"/>
    </source>
</evidence>
<reference evidence="3" key="1">
    <citation type="submission" date="2020-05" db="EMBL/GenBank/DDBJ databases">
        <title>Phylogenomic resolution of chytrid fungi.</title>
        <authorList>
            <person name="Stajich J.E."/>
            <person name="Amses K."/>
            <person name="Simmons R."/>
            <person name="Seto K."/>
            <person name="Myers J."/>
            <person name="Bonds A."/>
            <person name="Quandt C.A."/>
            <person name="Barry K."/>
            <person name="Liu P."/>
            <person name="Grigoriev I."/>
            <person name="Longcore J.E."/>
            <person name="James T.Y."/>
        </authorList>
    </citation>
    <scope>NUCLEOTIDE SEQUENCE</scope>
    <source>
        <strain evidence="3">PLAUS21</strain>
    </source>
</reference>
<evidence type="ECO:0000313" key="4">
    <source>
        <dbReference type="Proteomes" id="UP001210925"/>
    </source>
</evidence>
<dbReference type="PROSITE" id="PS50234">
    <property type="entry name" value="VWFA"/>
    <property type="match status" value="1"/>
</dbReference>
<evidence type="ECO:0000313" key="3">
    <source>
        <dbReference type="EMBL" id="KAJ3258544.1"/>
    </source>
</evidence>
<dbReference type="Proteomes" id="UP001210925">
    <property type="component" value="Unassembled WGS sequence"/>
</dbReference>
<organism evidence="3 4">
    <name type="scientific">Boothiomyces macroporosus</name>
    <dbReference type="NCBI Taxonomy" id="261099"/>
    <lineage>
        <taxon>Eukaryota</taxon>
        <taxon>Fungi</taxon>
        <taxon>Fungi incertae sedis</taxon>
        <taxon>Chytridiomycota</taxon>
        <taxon>Chytridiomycota incertae sedis</taxon>
        <taxon>Chytridiomycetes</taxon>
        <taxon>Rhizophydiales</taxon>
        <taxon>Terramycetaceae</taxon>
        <taxon>Boothiomyces</taxon>
    </lineage>
</organism>
<proteinExistence type="predicted"/>
<dbReference type="PANTHER" id="PTHR34706">
    <property type="entry name" value="SLR1338 PROTEIN"/>
    <property type="match status" value="1"/>
</dbReference>
<dbReference type="AlphaFoldDB" id="A0AAD5UHT1"/>
<sequence>MIPKGLRHQIENKTNTVFLSKPSYTMTNFFGFLHNKPDSKTPAHPVKTDYEETTDFLHKLDLQDKPEPKKEEASPVTIPGGFPDIHSEYTLHYTSSPPQSDTLPWNDPSKPKAEHATVVPVPSKIPTPVHSKIPTPVHTQPSSPVQNDSPWVKPLPPVVDVHPTDDGRNQSSYQIPSSPAHSNPPSPHSQNSDRPWLQSRPSSPKPLLPNRPITPTKGDLSTYYSSLDQRVDLKPPSPNSIRPPSPHYSTVGSRPSSPNYASIQNSKPSSPRLNSSFPEKLSPPPTNSRPYSPTNIRYHQNLPPSPPKDDVTVRIENIISKNQLEAFYPPGSYNELIKRIKSIDVPSLAKGFGVPEEICKDLFALALYDIVIFADDSGSMQFEDGGERIETLKTILSRVAQIGTLFDDDGIAVRFFNGDQLGDNITNAKKVDNLIAKTEFVGITPIGTNLESKVLAPMVYEAVSKRAFKKPLLVFIITDGEPSGEDEDTLIKVIDNCQQFLQKFGLGHGVGIQVSQVGQDLEAQKYLTMLEDHAKDIVATTPNYELLQERYRAQHIHLTFEHWLLQLMLGPIKF</sequence>
<comment type="caution">
    <text evidence="3">The sequence shown here is derived from an EMBL/GenBank/DDBJ whole genome shotgun (WGS) entry which is preliminary data.</text>
</comment>
<dbReference type="Gene3D" id="3.40.50.410">
    <property type="entry name" value="von Willebrand factor, type A domain"/>
    <property type="match status" value="1"/>
</dbReference>
<evidence type="ECO:0000259" key="2">
    <source>
        <dbReference type="PROSITE" id="PS50234"/>
    </source>
</evidence>
<feature type="domain" description="VWFA" evidence="2">
    <location>
        <begin position="369"/>
        <end position="556"/>
    </location>
</feature>
<dbReference type="InterPro" id="IPR002035">
    <property type="entry name" value="VWF_A"/>
</dbReference>
<dbReference type="EMBL" id="JADGKB010000026">
    <property type="protein sequence ID" value="KAJ3258544.1"/>
    <property type="molecule type" value="Genomic_DNA"/>
</dbReference>
<dbReference type="PANTHER" id="PTHR34706:SF2">
    <property type="entry name" value="RFEF"/>
    <property type="match status" value="1"/>
</dbReference>
<protein>
    <recommendedName>
        <fullName evidence="2">VWFA domain-containing protein</fullName>
    </recommendedName>
</protein>
<feature type="compositionally biased region" description="Polar residues" evidence="1">
    <location>
        <begin position="137"/>
        <end position="149"/>
    </location>
</feature>
<feature type="compositionally biased region" description="Basic and acidic residues" evidence="1">
    <location>
        <begin position="64"/>
        <end position="73"/>
    </location>
</feature>
<keyword evidence="4" id="KW-1185">Reference proteome</keyword>
<feature type="compositionally biased region" description="Polar residues" evidence="1">
    <location>
        <begin position="92"/>
        <end position="103"/>
    </location>
</feature>
<name>A0AAD5UHT1_9FUNG</name>
<feature type="region of interest" description="Disordered" evidence="1">
    <location>
        <begin position="64"/>
        <end position="309"/>
    </location>
</feature>